<dbReference type="EMBL" id="DXBJ01000038">
    <property type="protein sequence ID" value="HIZ58028.1"/>
    <property type="molecule type" value="Genomic_DNA"/>
</dbReference>
<comment type="caution">
    <text evidence="1">The sequence shown here is derived from an EMBL/GenBank/DDBJ whole genome shotgun (WGS) entry which is preliminary data.</text>
</comment>
<proteinExistence type="predicted"/>
<protein>
    <submittedName>
        <fullName evidence="1">Ribonuclease HII</fullName>
    </submittedName>
</protein>
<reference evidence="1" key="1">
    <citation type="journal article" date="2021" name="PeerJ">
        <title>Extensive microbial diversity within the chicken gut microbiome revealed by metagenomics and culture.</title>
        <authorList>
            <person name="Gilroy R."/>
            <person name="Ravi A."/>
            <person name="Getino M."/>
            <person name="Pursley I."/>
            <person name="Horton D.L."/>
            <person name="Alikhan N.F."/>
            <person name="Baker D."/>
            <person name="Gharbi K."/>
            <person name="Hall N."/>
            <person name="Watson M."/>
            <person name="Adriaenssens E.M."/>
            <person name="Foster-Nyarko E."/>
            <person name="Jarju S."/>
            <person name="Secka A."/>
            <person name="Antonio M."/>
            <person name="Oren A."/>
            <person name="Chaudhuri R.R."/>
            <person name="La Ragione R."/>
            <person name="Hildebrand F."/>
            <person name="Pallen M.J."/>
        </authorList>
    </citation>
    <scope>NUCLEOTIDE SEQUENCE</scope>
    <source>
        <strain evidence="1">ChiBcec16-3735</strain>
    </source>
</reference>
<reference evidence="1" key="2">
    <citation type="submission" date="2021-04" db="EMBL/GenBank/DDBJ databases">
        <authorList>
            <person name="Gilroy R."/>
        </authorList>
    </citation>
    <scope>NUCLEOTIDE SEQUENCE</scope>
    <source>
        <strain evidence="1">ChiBcec16-3735</strain>
    </source>
</reference>
<name>A0A9D2FGD8_9FIRM</name>
<gene>
    <name evidence="1" type="ORF">H9725_05560</name>
</gene>
<dbReference type="AlphaFoldDB" id="A0A9D2FGD8"/>
<sequence length="79" mass="8940">MMKLKILNLDGFLETIGRCRGPVYQVGPDGSWTDLCRSASLQDALRARYRRDRGELSITLVVPDGHDFFRIVAYYAGDC</sequence>
<accession>A0A9D2FGD8</accession>
<evidence type="ECO:0000313" key="1">
    <source>
        <dbReference type="EMBL" id="HIZ58028.1"/>
    </source>
</evidence>
<organism evidence="1 2">
    <name type="scientific">Candidatus Faecalibacterium gallistercoris</name>
    <dbReference type="NCBI Taxonomy" id="2838579"/>
    <lineage>
        <taxon>Bacteria</taxon>
        <taxon>Bacillati</taxon>
        <taxon>Bacillota</taxon>
        <taxon>Clostridia</taxon>
        <taxon>Eubacteriales</taxon>
        <taxon>Oscillospiraceae</taxon>
        <taxon>Faecalibacterium</taxon>
    </lineage>
</organism>
<evidence type="ECO:0000313" key="2">
    <source>
        <dbReference type="Proteomes" id="UP000824065"/>
    </source>
</evidence>
<dbReference type="Proteomes" id="UP000824065">
    <property type="component" value="Unassembled WGS sequence"/>
</dbReference>